<dbReference type="InterPro" id="IPR041682">
    <property type="entry name" value="AAA_14"/>
</dbReference>
<evidence type="ECO:0000313" key="3">
    <source>
        <dbReference type="EMBL" id="NWH06700.1"/>
    </source>
</evidence>
<dbReference type="AlphaFoldDB" id="A0A850T2W3"/>
<reference evidence="3 4" key="1">
    <citation type="submission" date="2020-06" db="EMBL/GenBank/DDBJ databases">
        <title>High-quality draft genome of sulfate reducer Desulfobacter latus type strain AcrS2 isolated from marine sediment.</title>
        <authorList>
            <person name="Hoppe M."/>
            <person name="Larsen C.K."/>
            <person name="Marshall I.P.G."/>
            <person name="Schramm A."/>
            <person name="Marietou A.G."/>
        </authorList>
    </citation>
    <scope>NUCLEOTIDE SEQUENCE [LARGE SCALE GENOMIC DNA]</scope>
    <source>
        <strain evidence="3 4">AcRS2</strain>
    </source>
</reference>
<evidence type="ECO:0000259" key="2">
    <source>
        <dbReference type="Pfam" id="PF13635"/>
    </source>
</evidence>
<keyword evidence="3" id="KW-0547">Nucleotide-binding</keyword>
<dbReference type="GO" id="GO:0005524">
    <property type="term" value="F:ATP binding"/>
    <property type="evidence" value="ECO:0007669"/>
    <property type="project" value="UniProtKB-KW"/>
</dbReference>
<name>A0A850T2W3_9BACT</name>
<dbReference type="SUPFAM" id="SSF52540">
    <property type="entry name" value="P-loop containing nucleoside triphosphate hydrolases"/>
    <property type="match status" value="1"/>
</dbReference>
<keyword evidence="4" id="KW-1185">Reference proteome</keyword>
<dbReference type="Proteomes" id="UP000553343">
    <property type="component" value="Unassembled WGS sequence"/>
</dbReference>
<feature type="domain" description="AAA" evidence="1">
    <location>
        <begin position="36"/>
        <end position="169"/>
    </location>
</feature>
<organism evidence="3 4">
    <name type="scientific">Desulfobacter latus</name>
    <dbReference type="NCBI Taxonomy" id="2292"/>
    <lineage>
        <taxon>Bacteria</taxon>
        <taxon>Pseudomonadati</taxon>
        <taxon>Thermodesulfobacteriota</taxon>
        <taxon>Desulfobacteria</taxon>
        <taxon>Desulfobacterales</taxon>
        <taxon>Desulfobacteraceae</taxon>
        <taxon>Desulfobacter</taxon>
    </lineage>
</organism>
<evidence type="ECO:0000259" key="1">
    <source>
        <dbReference type="Pfam" id="PF13173"/>
    </source>
</evidence>
<gene>
    <name evidence="3" type="ORF">HXW94_17230</name>
</gene>
<sequence length="435" mass="50593">MENILISHNKHWERPYTGLYPRNLFQNLVNNLSVRHIQVLQGIRRSGKSTLFRLLINYLAESGNSVEILYLNLEDPFFTKYSKSPEKLYEIVETAQKLTGKKIRYLFLDEVQAITGWEKYVKTVYDNQEFEKIFITGSNSSLLNSEFATLLTGRFLSNMVYPLSFSELLNIKGITSYIQLVKKKADALAIVDSMLTYGSFVEIMDTDQELRRDILSSYYDTILLKDCISNNHIRDIKSFQELSYYLLSNISSLFSYSSLAKAVGIHDKSAKEFVLYLQQAYLLSELKLFSWSLKEQQNNKKKPYVIDNGFINLSFRFSSNKGKLLENLVFSELCKAGKELFFYNKGFECDFIVKNEDNTLAAVQVCYELTDQNEKREVGALNKIDNHYQTISKTIITYNQDSFIDGINVIPFWKYFQEFRGHTQFLLGLQRPARF</sequence>
<feature type="domain" description="DUF4143" evidence="2">
    <location>
        <begin position="229"/>
        <end position="367"/>
    </location>
</feature>
<proteinExistence type="predicted"/>
<dbReference type="Pfam" id="PF13173">
    <property type="entry name" value="AAA_14"/>
    <property type="match status" value="1"/>
</dbReference>
<comment type="caution">
    <text evidence="3">The sequence shown here is derived from an EMBL/GenBank/DDBJ whole genome shotgun (WGS) entry which is preliminary data.</text>
</comment>
<dbReference type="InterPro" id="IPR025420">
    <property type="entry name" value="DUF4143"/>
</dbReference>
<dbReference type="PANTHER" id="PTHR33295">
    <property type="entry name" value="ATPASE"/>
    <property type="match status" value="1"/>
</dbReference>
<keyword evidence="3" id="KW-0067">ATP-binding</keyword>
<evidence type="ECO:0000313" key="4">
    <source>
        <dbReference type="Proteomes" id="UP000553343"/>
    </source>
</evidence>
<dbReference type="PANTHER" id="PTHR33295:SF8">
    <property type="entry name" value="AAA+ ATPASE DOMAIN-CONTAINING PROTEIN"/>
    <property type="match status" value="1"/>
</dbReference>
<dbReference type="Gene3D" id="3.40.50.300">
    <property type="entry name" value="P-loop containing nucleotide triphosphate hydrolases"/>
    <property type="match status" value="1"/>
</dbReference>
<protein>
    <submittedName>
        <fullName evidence="3">ATP-binding protein</fullName>
    </submittedName>
</protein>
<accession>A0A850T2W3</accession>
<dbReference type="InterPro" id="IPR027417">
    <property type="entry name" value="P-loop_NTPase"/>
</dbReference>
<dbReference type="EMBL" id="JACADJ010000100">
    <property type="protein sequence ID" value="NWH06700.1"/>
    <property type="molecule type" value="Genomic_DNA"/>
</dbReference>
<dbReference type="RefSeq" id="WP_178368152.1">
    <property type="nucleotide sequence ID" value="NZ_JACADJ010000100.1"/>
</dbReference>
<dbReference type="Pfam" id="PF13635">
    <property type="entry name" value="DUF4143"/>
    <property type="match status" value="1"/>
</dbReference>